<feature type="region of interest" description="Disordered" evidence="2">
    <location>
        <begin position="1066"/>
        <end position="1141"/>
    </location>
</feature>
<feature type="repeat" description="WD" evidence="1">
    <location>
        <begin position="88"/>
        <end position="123"/>
    </location>
</feature>
<feature type="compositionally biased region" description="Low complexity" evidence="2">
    <location>
        <begin position="422"/>
        <end position="438"/>
    </location>
</feature>
<feature type="region of interest" description="Disordered" evidence="2">
    <location>
        <begin position="894"/>
        <end position="929"/>
    </location>
</feature>
<dbReference type="PANTHER" id="PTHR22874">
    <property type="entry name" value="ACTIVATING MOLECULE IN BECN1-REGULATED AUTOPHAGY PROTEIN 1"/>
    <property type="match status" value="1"/>
</dbReference>
<feature type="region of interest" description="Disordered" evidence="2">
    <location>
        <begin position="960"/>
        <end position="1040"/>
    </location>
</feature>
<feature type="compositionally biased region" description="Polar residues" evidence="2">
    <location>
        <begin position="443"/>
        <end position="453"/>
    </location>
</feature>
<feature type="compositionally biased region" description="Polar residues" evidence="2">
    <location>
        <begin position="218"/>
        <end position="234"/>
    </location>
</feature>
<feature type="region of interest" description="Disordered" evidence="2">
    <location>
        <begin position="606"/>
        <end position="729"/>
    </location>
</feature>
<feature type="compositionally biased region" description="Basic and acidic residues" evidence="2">
    <location>
        <begin position="1018"/>
        <end position="1040"/>
    </location>
</feature>
<comment type="caution">
    <text evidence="3">The sequence shown here is derived from an EMBL/GenBank/DDBJ whole genome shotgun (WGS) entry which is preliminary data.</text>
</comment>
<protein>
    <recommendedName>
        <fullName evidence="5">Activating molecule in BECN1-regulated autophagy protein 1</fullName>
    </recommendedName>
</protein>
<feature type="compositionally biased region" description="Low complexity" evidence="2">
    <location>
        <begin position="1506"/>
        <end position="1518"/>
    </location>
</feature>
<dbReference type="GO" id="GO:0000045">
    <property type="term" value="P:autophagosome assembly"/>
    <property type="evidence" value="ECO:0007669"/>
    <property type="project" value="TreeGrafter"/>
</dbReference>
<feature type="region of interest" description="Disordered" evidence="2">
    <location>
        <begin position="322"/>
        <end position="390"/>
    </location>
</feature>
<feature type="compositionally biased region" description="Polar residues" evidence="2">
    <location>
        <begin position="918"/>
        <end position="927"/>
    </location>
</feature>
<feature type="region of interest" description="Disordered" evidence="2">
    <location>
        <begin position="1487"/>
        <end position="1520"/>
    </location>
</feature>
<feature type="region of interest" description="Disordered" evidence="2">
    <location>
        <begin position="1812"/>
        <end position="1844"/>
    </location>
</feature>
<dbReference type="InterPro" id="IPR052596">
    <property type="entry name" value="AMBRA1_autophagy"/>
</dbReference>
<evidence type="ECO:0000313" key="4">
    <source>
        <dbReference type="Proteomes" id="UP001374579"/>
    </source>
</evidence>
<feature type="region of interest" description="Disordered" evidence="2">
    <location>
        <begin position="1532"/>
        <end position="1555"/>
    </location>
</feature>
<feature type="compositionally biased region" description="Polar residues" evidence="2">
    <location>
        <begin position="1078"/>
        <end position="1103"/>
    </location>
</feature>
<organism evidence="3 4">
    <name type="scientific">Littorina saxatilis</name>
    <dbReference type="NCBI Taxonomy" id="31220"/>
    <lineage>
        <taxon>Eukaryota</taxon>
        <taxon>Metazoa</taxon>
        <taxon>Spiralia</taxon>
        <taxon>Lophotrochozoa</taxon>
        <taxon>Mollusca</taxon>
        <taxon>Gastropoda</taxon>
        <taxon>Caenogastropoda</taxon>
        <taxon>Littorinimorpha</taxon>
        <taxon>Littorinoidea</taxon>
        <taxon>Littorinidae</taxon>
        <taxon>Littorina</taxon>
    </lineage>
</organism>
<feature type="compositionally biased region" description="Polar residues" evidence="2">
    <location>
        <begin position="1348"/>
        <end position="1361"/>
    </location>
</feature>
<feature type="compositionally biased region" description="Low complexity" evidence="2">
    <location>
        <begin position="677"/>
        <end position="729"/>
    </location>
</feature>
<reference evidence="3 4" key="1">
    <citation type="submission" date="2024-02" db="EMBL/GenBank/DDBJ databases">
        <title>Chromosome-scale genome assembly of the rough periwinkle Littorina saxatilis.</title>
        <authorList>
            <person name="De Jode A."/>
            <person name="Faria R."/>
            <person name="Formenti G."/>
            <person name="Sims Y."/>
            <person name="Smith T.P."/>
            <person name="Tracey A."/>
            <person name="Wood J.M.D."/>
            <person name="Zagrodzka Z.B."/>
            <person name="Johannesson K."/>
            <person name="Butlin R.K."/>
            <person name="Leder E.H."/>
        </authorList>
    </citation>
    <scope>NUCLEOTIDE SEQUENCE [LARGE SCALE GENOMIC DNA]</scope>
    <source>
        <strain evidence="3">Snail1</strain>
        <tissue evidence="3">Muscle</tissue>
    </source>
</reference>
<dbReference type="Pfam" id="PF00400">
    <property type="entry name" value="WD40"/>
    <property type="match status" value="1"/>
</dbReference>
<dbReference type="PROSITE" id="PS50082">
    <property type="entry name" value="WD_REPEATS_2"/>
    <property type="match status" value="1"/>
</dbReference>
<feature type="compositionally biased region" description="Low complexity" evidence="2">
    <location>
        <begin position="1303"/>
        <end position="1338"/>
    </location>
</feature>
<feature type="compositionally biased region" description="Polar residues" evidence="2">
    <location>
        <begin position="1821"/>
        <end position="1844"/>
    </location>
</feature>
<evidence type="ECO:0000256" key="2">
    <source>
        <dbReference type="SAM" id="MobiDB-lite"/>
    </source>
</evidence>
<feature type="compositionally biased region" description="Basic and acidic residues" evidence="2">
    <location>
        <begin position="454"/>
        <end position="468"/>
    </location>
</feature>
<feature type="compositionally biased region" description="Basic and acidic residues" evidence="2">
    <location>
        <begin position="344"/>
        <end position="365"/>
    </location>
</feature>
<feature type="region of interest" description="Disordered" evidence="2">
    <location>
        <begin position="1197"/>
        <end position="1408"/>
    </location>
</feature>
<keyword evidence="4" id="KW-1185">Reference proteome</keyword>
<dbReference type="PROSITE" id="PS50294">
    <property type="entry name" value="WD_REPEATS_REGION"/>
    <property type="match status" value="1"/>
</dbReference>
<feature type="compositionally biased region" description="Polar residues" evidence="2">
    <location>
        <begin position="1382"/>
        <end position="1391"/>
    </location>
</feature>
<dbReference type="InterPro" id="IPR001680">
    <property type="entry name" value="WD40_rpt"/>
</dbReference>
<gene>
    <name evidence="3" type="ORF">V1264_015060</name>
</gene>
<feature type="region of interest" description="Disordered" evidence="2">
    <location>
        <begin position="246"/>
        <end position="269"/>
    </location>
</feature>
<dbReference type="Proteomes" id="UP001374579">
    <property type="component" value="Unassembled WGS sequence"/>
</dbReference>
<feature type="compositionally biased region" description="Low complexity" evidence="2">
    <location>
        <begin position="606"/>
        <end position="656"/>
    </location>
</feature>
<feature type="region of interest" description="Disordered" evidence="2">
    <location>
        <begin position="211"/>
        <end position="234"/>
    </location>
</feature>
<feature type="compositionally biased region" description="Low complexity" evidence="2">
    <location>
        <begin position="1112"/>
        <end position="1123"/>
    </location>
</feature>
<dbReference type="GO" id="GO:0000423">
    <property type="term" value="P:mitophagy"/>
    <property type="evidence" value="ECO:0007669"/>
    <property type="project" value="TreeGrafter"/>
</dbReference>
<dbReference type="EMBL" id="JBAMIC010000004">
    <property type="protein sequence ID" value="KAK7107081.1"/>
    <property type="molecule type" value="Genomic_DNA"/>
</dbReference>
<feature type="compositionally biased region" description="Low complexity" evidence="2">
    <location>
        <begin position="1368"/>
        <end position="1381"/>
    </location>
</feature>
<sequence length="1844" mass="196178">MGILGFLNERETGSFKAQRYRQCHKSVREWLERLSASPVLNQPCEFSGEPKATFLVDFSPDRTKIASAHGDHTVRVTEISTGKCTHILTGHPRTPWCLAFHPSHDDILASGCLGGQVRIWDLRGGGSEVFHSDSNSLIASLTFHPIDRVLVFSTKNMLYFWNWTQQEPFTCCTTTFEYERVRWVKFDRLGHYLYTGICNNTTVTRPPMYDIVNRNDRQSGGVSHPNWQQRQSNRQRYERLVSQIRDDQQQRLRDSTASERPRSPVHEDRLRQAYDYARYVTSHSRDNYSWIQLSRRRAARRGGAVDVDESANRPAARYSMFSWGSHVPQPGANSPPPRPLPDSNRSESDHDTQDSTHDADQHRNLGTDQQDVETEDTDSQAVGSGRTGNPRITLLNRLIGLEARRRASLTPCSLTATSTTVAAGQGSSQASASSSSASEGGRIQTSQEANNNSERMDVDYSADSDRDAQTSVPNPGDALVRERSVRSTNPPTFQQRLSLLFGDGGPESRANPPPSTHISTGASSVPPSASAGRTLGQGEGSGAWGEIAARTEASSSVGTGASPMERTLYSTLSRTEASRSVGTGESTTQRGTLYSALSRLSSISNSAFSVPSSRSGSASSSLQSVQSSTSSLRQGRDGSVSVSVTSSGVTSVSDSVDQLSSRTDRPASGTENFAWLTTAVSSSASTGPSSQGTTGRSALSTSSDPPNLSTSLSSSSVEANSSGASSANNTVSSASAAKRSYCAAFTPSSLPLETTQTLATTTPTSPSLLWLRNRDSTQGQAGSSSIQVQSGSSSSSQESASGASISWRSRLLPWEQGSSSSSSLASRSLVSTDFLEGGEYTPGSVSCRYLHTQLTAAPMEQPNLRASIITDINRVRRLAYNALSWSCDFDRHAPGSDRYATGPRGRVSASSRCPVCRNPSSSRSLNPTGVDRILPLPTAGSPLGFYPRQRLPEQNCLRIPSLGGELTSDGTSQTQGQLNEPEHADRGTDMAGLGQQEGGGYVGDHTAAGEDGAQHGSETGEGRLQRVESDLERQLSENDDEISRIENSYLEEMERLASERQRILSTLRGRREPREPGSSVSSCQANTPLQTTAVTSPSNSDSSHAVLGAGSGSSRLGAPPSLSEVSQTDTNTSVETGSGTQTSAASVCSADQGVAIAHSAHSPQTTSALRTALCTGGISTSSSVQQTVSLSTAVIETSHNSPATSRSDSVAVTVSDSSHNSHATSRSDSVAVTVSDSSHNSHATSRSDSVAVTVSDSSHNSHATSRADPVAVTFSDSSHNSHATSRADPVAVTVSDSSHNSHATSRSDSVAVTVSDSSHNSHATSSSSSSSSAFQHATSRADPVAVTVSDSSHNSHATSRSDPVAVIVSDSSQGVSSSDGSATTSRQQTDIANLGPFHTLPAATGSDSDRIEVLTGSGESETISFSELARRLANRDDVMVVGNHRMAPASTPDVTVTTVMLTPSAVTPATVSSGEQRSGHLLRSCLVSSSTSATHPAPVPPPLPRPSLSTPISSSATAGRPVPPLILVQQPASEDQPAASGQNNAGSSRTRGSGDADWYGLEQRHLHPHYSRSILDDTINRPTDTMQSAINRAIAGWSAGRRVFMSSGEQAVASNIVPGTHRVQRWDFTQCHMPDLTHTKANVVVEHCKIHNDASIDISRDSSLLATFVNNHGGFPDDNILAVFSLRSESFGQCLYTKSFGPNAISVSLSPSNQYVMVGLASKRMMWIQVTDQLVGQTFKLNKAGAGEYSMMHVTDLYHPVRRPTPLVRGMSPVSVNSARWLPDVGEGIVYGTNHGDLHFYRAGRTKAGVEEEEAKPRKLTISTQTGTGSIRRSAFTQTIEDDQ</sequence>
<feature type="compositionally biased region" description="Polar residues" evidence="2">
    <location>
        <begin position="1539"/>
        <end position="1551"/>
    </location>
</feature>
<feature type="compositionally biased region" description="Polar residues" evidence="2">
    <location>
        <begin position="1274"/>
        <end position="1284"/>
    </location>
</feature>
<feature type="compositionally biased region" description="Low complexity" evidence="2">
    <location>
        <begin position="778"/>
        <end position="800"/>
    </location>
</feature>
<dbReference type="InterPro" id="IPR015943">
    <property type="entry name" value="WD40/YVTN_repeat-like_dom_sf"/>
</dbReference>
<proteinExistence type="predicted"/>
<accession>A0AAN9BIT9</accession>
<dbReference type="PANTHER" id="PTHR22874:SF1">
    <property type="entry name" value="ACTIVATING MOLECULE IN BECN1-REGULATED AUTOPHAGY PROTEIN 1"/>
    <property type="match status" value="1"/>
</dbReference>
<dbReference type="SUPFAM" id="SSF50978">
    <property type="entry name" value="WD40 repeat-like"/>
    <property type="match status" value="1"/>
</dbReference>
<name>A0AAN9BIT9_9CAEN</name>
<feature type="region of interest" description="Disordered" evidence="2">
    <location>
        <begin position="418"/>
        <end position="543"/>
    </location>
</feature>
<feature type="compositionally biased region" description="Polar residues" evidence="2">
    <location>
        <begin position="1124"/>
        <end position="1141"/>
    </location>
</feature>
<dbReference type="SUPFAM" id="SSF82171">
    <property type="entry name" value="DPP6 N-terminal domain-like"/>
    <property type="match status" value="1"/>
</dbReference>
<dbReference type="GO" id="GO:1990756">
    <property type="term" value="F:ubiquitin-like ligase-substrate adaptor activity"/>
    <property type="evidence" value="ECO:0007669"/>
    <property type="project" value="TreeGrafter"/>
</dbReference>
<dbReference type="SMART" id="SM00320">
    <property type="entry name" value="WD40"/>
    <property type="match status" value="3"/>
</dbReference>
<feature type="region of interest" description="Disordered" evidence="2">
    <location>
        <begin position="775"/>
        <end position="800"/>
    </location>
</feature>
<feature type="compositionally biased region" description="Polar residues" evidence="2">
    <location>
        <begin position="486"/>
        <end position="497"/>
    </location>
</feature>
<feature type="compositionally biased region" description="Polar residues" evidence="2">
    <location>
        <begin position="968"/>
        <end position="978"/>
    </location>
</feature>
<dbReference type="InterPro" id="IPR036322">
    <property type="entry name" value="WD40_repeat_dom_sf"/>
</dbReference>
<evidence type="ECO:0008006" key="5">
    <source>
        <dbReference type="Google" id="ProtNLM"/>
    </source>
</evidence>
<feature type="compositionally biased region" description="Low complexity" evidence="2">
    <location>
        <begin position="1203"/>
        <end position="1258"/>
    </location>
</feature>
<evidence type="ECO:0000256" key="1">
    <source>
        <dbReference type="PROSITE-ProRule" id="PRU00221"/>
    </source>
</evidence>
<evidence type="ECO:0000313" key="3">
    <source>
        <dbReference type="EMBL" id="KAK7107081.1"/>
    </source>
</evidence>
<dbReference type="GO" id="GO:0080008">
    <property type="term" value="C:Cul4-RING E3 ubiquitin ligase complex"/>
    <property type="evidence" value="ECO:0007669"/>
    <property type="project" value="TreeGrafter"/>
</dbReference>
<keyword evidence="1" id="KW-0853">WD repeat</keyword>
<dbReference type="Gene3D" id="2.130.10.10">
    <property type="entry name" value="YVTN repeat-like/Quinoprotein amine dehydrogenase"/>
    <property type="match status" value="1"/>
</dbReference>
<feature type="compositionally biased region" description="Low complexity" evidence="2">
    <location>
        <begin position="519"/>
        <end position="532"/>
    </location>
</feature>
<feature type="region of interest" description="Disordered" evidence="2">
    <location>
        <begin position="571"/>
        <end position="590"/>
    </location>
</feature>